<dbReference type="Proteomes" id="UP000572268">
    <property type="component" value="Unassembled WGS sequence"/>
</dbReference>
<keyword evidence="2" id="KW-0472">Membrane</keyword>
<protein>
    <submittedName>
        <fullName evidence="4">Ceramide synthase 6</fullName>
    </submittedName>
</protein>
<dbReference type="EMBL" id="JABANN010000186">
    <property type="protein sequence ID" value="KAF4667236.1"/>
    <property type="molecule type" value="Genomic_DNA"/>
</dbReference>
<keyword evidence="2" id="KW-1133">Transmembrane helix</keyword>
<feature type="transmembrane region" description="Helical" evidence="2">
    <location>
        <begin position="291"/>
        <end position="309"/>
    </location>
</feature>
<dbReference type="InterPro" id="IPR036477">
    <property type="entry name" value="Formyl_transf_N_sf"/>
</dbReference>
<feature type="region of interest" description="Disordered" evidence="1">
    <location>
        <begin position="315"/>
        <end position="347"/>
    </location>
</feature>
<dbReference type="Gene3D" id="3.40.50.170">
    <property type="entry name" value="Formyl transferase, N-terminal domain"/>
    <property type="match status" value="1"/>
</dbReference>
<name>A0A7J6M761_PEROL</name>
<keyword evidence="3" id="KW-0732">Signal</keyword>
<feature type="region of interest" description="Disordered" evidence="1">
    <location>
        <begin position="425"/>
        <end position="450"/>
    </location>
</feature>
<accession>A0A7J6M761</accession>
<keyword evidence="2" id="KW-0812">Transmembrane</keyword>
<feature type="transmembrane region" description="Helical" evidence="2">
    <location>
        <begin position="266"/>
        <end position="285"/>
    </location>
</feature>
<evidence type="ECO:0000256" key="3">
    <source>
        <dbReference type="SAM" id="SignalP"/>
    </source>
</evidence>
<reference evidence="4 5" key="1">
    <citation type="submission" date="2020-04" db="EMBL/GenBank/DDBJ databases">
        <title>Perkinsus olseni comparative genomics.</title>
        <authorList>
            <person name="Bogema D.R."/>
        </authorList>
    </citation>
    <scope>NUCLEOTIDE SEQUENCE [LARGE SCALE GENOMIC DNA]</scope>
    <source>
        <strain evidence="4">ATCC PRA-31</strain>
    </source>
</reference>
<evidence type="ECO:0000313" key="4">
    <source>
        <dbReference type="EMBL" id="KAF4667236.1"/>
    </source>
</evidence>
<organism evidence="4 5">
    <name type="scientific">Perkinsus olseni</name>
    <name type="common">Perkinsus atlanticus</name>
    <dbReference type="NCBI Taxonomy" id="32597"/>
    <lineage>
        <taxon>Eukaryota</taxon>
        <taxon>Sar</taxon>
        <taxon>Alveolata</taxon>
        <taxon>Perkinsozoa</taxon>
        <taxon>Perkinsea</taxon>
        <taxon>Perkinsida</taxon>
        <taxon>Perkinsidae</taxon>
        <taxon>Perkinsus</taxon>
    </lineage>
</organism>
<evidence type="ECO:0000256" key="1">
    <source>
        <dbReference type="SAM" id="MobiDB-lite"/>
    </source>
</evidence>
<dbReference type="AlphaFoldDB" id="A0A7J6M761"/>
<feature type="chain" id="PRO_5029509283" evidence="3">
    <location>
        <begin position="23"/>
        <end position="467"/>
    </location>
</feature>
<comment type="caution">
    <text evidence="4">The sequence shown here is derived from an EMBL/GenBank/DDBJ whole genome shotgun (WGS) entry which is preliminary data.</text>
</comment>
<feature type="compositionally biased region" description="Low complexity" evidence="1">
    <location>
        <begin position="326"/>
        <end position="340"/>
    </location>
</feature>
<evidence type="ECO:0000256" key="2">
    <source>
        <dbReference type="SAM" id="Phobius"/>
    </source>
</evidence>
<sequence length="467" mass="51947">MKRKPSGSKQRLLFFGWGAAAAEALLAVNALAPMSESDSARRSVVPSDGGDIKFECLVITHEKQSDDVDLRELSRELGLQCLTVGDENHDDILLARAEEFQPDLVLCASYRKRVPREVLHIQKLEEELCNLRRRLVSQELVIQELCGIGVQWKRVQPSDEAREEVDSVPSPRVVRSAVVAIAEELAAKRKRSKYVVYASLGVAAVLSGVIARILYTQWQYSSRLEHLYDALVAEGAALPPLEELTPSSIFPASPVLSANDAATAPVWILFAAVRWMLNQVFLAAASVVDRLLRTIVWILVAVAVGYGVLRRMKPDSEEDVTESEGTAEVSPSESTTATSERSTKREELELKVSEFSRRRSVEERSSATLQRRLTDPSCSTFGNSTNYGDGLEEVAVRPADVDGRVQRRYTDPSRIQQANREAALRNVEVEQEEQDARRRRAAMRDAHGTAKELTEMTLMRFEPGSLS</sequence>
<gene>
    <name evidence="4" type="primary">CERS6_1</name>
    <name evidence="4" type="ORF">FOL46_002622</name>
</gene>
<feature type="transmembrane region" description="Helical" evidence="2">
    <location>
        <begin position="194"/>
        <end position="215"/>
    </location>
</feature>
<feature type="compositionally biased region" description="Polar residues" evidence="1">
    <location>
        <begin position="367"/>
        <end position="385"/>
    </location>
</feature>
<evidence type="ECO:0000313" key="5">
    <source>
        <dbReference type="Proteomes" id="UP000572268"/>
    </source>
</evidence>
<proteinExistence type="predicted"/>
<feature type="signal peptide" evidence="3">
    <location>
        <begin position="1"/>
        <end position="22"/>
    </location>
</feature>
<feature type="region of interest" description="Disordered" evidence="1">
    <location>
        <begin position="361"/>
        <end position="385"/>
    </location>
</feature>
<dbReference type="SUPFAM" id="SSF53328">
    <property type="entry name" value="Formyltransferase"/>
    <property type="match status" value="1"/>
</dbReference>